<keyword evidence="2" id="KW-1185">Reference proteome</keyword>
<comment type="caution">
    <text evidence="1">The sequence shown here is derived from an EMBL/GenBank/DDBJ whole genome shotgun (WGS) entry which is preliminary data.</text>
</comment>
<evidence type="ECO:0000313" key="2">
    <source>
        <dbReference type="Proteomes" id="UP000756346"/>
    </source>
</evidence>
<dbReference type="Proteomes" id="UP000756346">
    <property type="component" value="Unassembled WGS sequence"/>
</dbReference>
<organism evidence="1 2">
    <name type="scientific">Microdochium trichocladiopsis</name>
    <dbReference type="NCBI Taxonomy" id="1682393"/>
    <lineage>
        <taxon>Eukaryota</taxon>
        <taxon>Fungi</taxon>
        <taxon>Dikarya</taxon>
        <taxon>Ascomycota</taxon>
        <taxon>Pezizomycotina</taxon>
        <taxon>Sordariomycetes</taxon>
        <taxon>Xylariomycetidae</taxon>
        <taxon>Xylariales</taxon>
        <taxon>Microdochiaceae</taxon>
        <taxon>Microdochium</taxon>
    </lineage>
</organism>
<dbReference type="EMBL" id="JAGTJQ010000010">
    <property type="protein sequence ID" value="KAH7020800.1"/>
    <property type="molecule type" value="Genomic_DNA"/>
</dbReference>
<name>A0A9P9BHQ9_9PEZI</name>
<proteinExistence type="predicted"/>
<dbReference type="Gene3D" id="3.30.710.10">
    <property type="entry name" value="Potassium Channel Kv1.1, Chain A"/>
    <property type="match status" value="1"/>
</dbReference>
<dbReference type="GeneID" id="70186766"/>
<protein>
    <recommendedName>
        <fullName evidence="3">BTB domain-containing protein</fullName>
    </recommendedName>
</protein>
<evidence type="ECO:0008006" key="3">
    <source>
        <dbReference type="Google" id="ProtNLM"/>
    </source>
</evidence>
<dbReference type="InterPro" id="IPR011333">
    <property type="entry name" value="SKP1/BTB/POZ_sf"/>
</dbReference>
<reference evidence="1" key="1">
    <citation type="journal article" date="2021" name="Nat. Commun.">
        <title>Genetic determinants of endophytism in the Arabidopsis root mycobiome.</title>
        <authorList>
            <person name="Mesny F."/>
            <person name="Miyauchi S."/>
            <person name="Thiergart T."/>
            <person name="Pickel B."/>
            <person name="Atanasova L."/>
            <person name="Karlsson M."/>
            <person name="Huettel B."/>
            <person name="Barry K.W."/>
            <person name="Haridas S."/>
            <person name="Chen C."/>
            <person name="Bauer D."/>
            <person name="Andreopoulos W."/>
            <person name="Pangilinan J."/>
            <person name="LaButti K."/>
            <person name="Riley R."/>
            <person name="Lipzen A."/>
            <person name="Clum A."/>
            <person name="Drula E."/>
            <person name="Henrissat B."/>
            <person name="Kohler A."/>
            <person name="Grigoriev I.V."/>
            <person name="Martin F.M."/>
            <person name="Hacquard S."/>
        </authorList>
    </citation>
    <scope>NUCLEOTIDE SEQUENCE</scope>
    <source>
        <strain evidence="1">MPI-CAGE-CH-0230</strain>
    </source>
</reference>
<dbReference type="AlphaFoldDB" id="A0A9P9BHQ9"/>
<sequence>MTPTIVRISGYPVLTLKVIQDNRETLFEVQSSVLQQSGRYFEGLLGNNFIERRPRDGEPWIVDMHEIDSNVIEKVLRFLHDEDPAPLKDLPEDELVNLVELIDFLQCHKVFHYLAISYWAARVSAASTKSLQGTGGQLLYVALHMDLDTLVKELLDGLQHEVNNSQGGASSSHTVGQSLCLRDGTPLMFHPCLNKFNLPVLLMNNRDKLWAAEAQAKAEALELYYTGISPYFPCGHKNNLATCQKNYGDAARKMSCYYALSGFLMHELMGRGLEPGSFTLEAQASKSAEACFDMLDMINLVGLQYHADRHNSCNPIQGLRDGLRAIRQRFEAERKEYDIFPMPEYLEQGMQKRRWESDALLLDADISSPNASGF</sequence>
<accession>A0A9P9BHQ9</accession>
<dbReference type="RefSeq" id="XP_046007001.1">
    <property type="nucleotide sequence ID" value="XM_046157220.1"/>
</dbReference>
<evidence type="ECO:0000313" key="1">
    <source>
        <dbReference type="EMBL" id="KAH7020800.1"/>
    </source>
</evidence>
<gene>
    <name evidence="1" type="ORF">B0I36DRAFT_353544</name>
</gene>